<dbReference type="Pfam" id="PF17390">
    <property type="entry name" value="Bac_rhamnosid_C"/>
    <property type="match status" value="1"/>
</dbReference>
<keyword evidence="6" id="KW-0326">Glycosidase</keyword>
<feature type="domain" description="Alpha-L-rhamnosidase six-hairpin glycosidase" evidence="4">
    <location>
        <begin position="273"/>
        <end position="499"/>
    </location>
</feature>
<evidence type="ECO:0000256" key="2">
    <source>
        <dbReference type="SAM" id="Phobius"/>
    </source>
</evidence>
<feature type="region of interest" description="Disordered" evidence="1">
    <location>
        <begin position="1176"/>
        <end position="1206"/>
    </location>
</feature>
<reference evidence="6 7" key="1">
    <citation type="submission" date="2023-01" db="EMBL/GenBank/DDBJ databases">
        <title>Analysis of 21 Apiospora genomes using comparative genomics revels a genus with tremendous synthesis potential of carbohydrate active enzymes and secondary metabolites.</title>
        <authorList>
            <person name="Sorensen T."/>
        </authorList>
    </citation>
    <scope>NUCLEOTIDE SEQUENCE [LARGE SCALE GENOMIC DNA]</scope>
    <source>
        <strain evidence="6 7">CBS 33761</strain>
    </source>
</reference>
<keyword evidence="2" id="KW-1133">Transmembrane helix</keyword>
<organism evidence="6 7">
    <name type="scientific">Apiospora rasikravindrae</name>
    <dbReference type="NCBI Taxonomy" id="990691"/>
    <lineage>
        <taxon>Eukaryota</taxon>
        <taxon>Fungi</taxon>
        <taxon>Dikarya</taxon>
        <taxon>Ascomycota</taxon>
        <taxon>Pezizomycotina</taxon>
        <taxon>Sordariomycetes</taxon>
        <taxon>Xylariomycetidae</taxon>
        <taxon>Amphisphaeriales</taxon>
        <taxon>Apiosporaceae</taxon>
        <taxon>Apiospora</taxon>
    </lineage>
</organism>
<dbReference type="InterPro" id="IPR035398">
    <property type="entry name" value="Bac_rhamnosid_C"/>
</dbReference>
<proteinExistence type="predicted"/>
<dbReference type="PROSITE" id="PS51257">
    <property type="entry name" value="PROKAR_LIPOPROTEIN"/>
    <property type="match status" value="1"/>
</dbReference>
<keyword evidence="7" id="KW-1185">Reference proteome</keyword>
<accession>A0ABR1SQU1</accession>
<evidence type="ECO:0000259" key="5">
    <source>
        <dbReference type="Pfam" id="PF17390"/>
    </source>
</evidence>
<dbReference type="PANTHER" id="PTHR34987">
    <property type="entry name" value="C, PUTATIVE (AFU_ORTHOLOGUE AFUA_3G02880)-RELATED"/>
    <property type="match status" value="1"/>
</dbReference>
<dbReference type="SUPFAM" id="SSF48208">
    <property type="entry name" value="Six-hairpin glycosidases"/>
    <property type="match status" value="1"/>
</dbReference>
<feature type="chain" id="PRO_5045634242" evidence="3">
    <location>
        <begin position="26"/>
        <end position="1284"/>
    </location>
</feature>
<gene>
    <name evidence="6" type="ORF">PG993_008669</name>
</gene>
<feature type="transmembrane region" description="Helical" evidence="2">
    <location>
        <begin position="1095"/>
        <end position="1113"/>
    </location>
</feature>
<feature type="transmembrane region" description="Helical" evidence="2">
    <location>
        <begin position="1133"/>
        <end position="1151"/>
    </location>
</feature>
<dbReference type="EMBL" id="JAQQWK010000007">
    <property type="protein sequence ID" value="KAK8036686.1"/>
    <property type="molecule type" value="Genomic_DNA"/>
</dbReference>
<feature type="domain" description="Alpha-L-rhamnosidase C-terminal" evidence="5">
    <location>
        <begin position="605"/>
        <end position="680"/>
    </location>
</feature>
<dbReference type="InterPro" id="IPR012341">
    <property type="entry name" value="6hp_glycosidase-like_sf"/>
</dbReference>
<dbReference type="InterPro" id="IPR035396">
    <property type="entry name" value="Bac_rhamnosid6H"/>
</dbReference>
<dbReference type="Gene3D" id="2.60.420.10">
    <property type="entry name" value="Maltose phosphorylase, domain 3"/>
    <property type="match status" value="1"/>
</dbReference>
<feature type="region of interest" description="Disordered" evidence="1">
    <location>
        <begin position="657"/>
        <end position="680"/>
    </location>
</feature>
<feature type="transmembrane region" description="Helical" evidence="2">
    <location>
        <begin position="919"/>
        <end position="942"/>
    </location>
</feature>
<name>A0ABR1SQU1_9PEZI</name>
<evidence type="ECO:0000256" key="3">
    <source>
        <dbReference type="SAM" id="SignalP"/>
    </source>
</evidence>
<protein>
    <submittedName>
        <fullName evidence="6">Six-hairpin glycosidase</fullName>
    </submittedName>
</protein>
<dbReference type="InterPro" id="IPR008928">
    <property type="entry name" value="6-hairpin_glycosidase_sf"/>
</dbReference>
<keyword evidence="2" id="KW-0472">Membrane</keyword>
<dbReference type="PANTHER" id="PTHR34987:SF5">
    <property type="entry name" value="ALPHA-RHAMNOSIDASE"/>
    <property type="match status" value="1"/>
</dbReference>
<evidence type="ECO:0000259" key="4">
    <source>
        <dbReference type="Pfam" id="PF17389"/>
    </source>
</evidence>
<dbReference type="Gene3D" id="1.50.10.10">
    <property type="match status" value="1"/>
</dbReference>
<dbReference type="GO" id="GO:0016798">
    <property type="term" value="F:hydrolase activity, acting on glycosyl bonds"/>
    <property type="evidence" value="ECO:0007669"/>
    <property type="project" value="UniProtKB-KW"/>
</dbReference>
<dbReference type="Pfam" id="PF17389">
    <property type="entry name" value="Bac_rhamnosid6H"/>
    <property type="match status" value="1"/>
</dbReference>
<keyword evidence="3" id="KW-0732">Signal</keyword>
<comment type="caution">
    <text evidence="6">The sequence shown here is derived from an EMBL/GenBank/DDBJ whole genome shotgun (WGS) entry which is preliminary data.</text>
</comment>
<dbReference type="Proteomes" id="UP001444661">
    <property type="component" value="Unassembled WGS sequence"/>
</dbReference>
<feature type="signal peptide" evidence="3">
    <location>
        <begin position="1"/>
        <end position="25"/>
    </location>
</feature>
<feature type="transmembrane region" description="Helical" evidence="2">
    <location>
        <begin position="879"/>
        <end position="898"/>
    </location>
</feature>
<evidence type="ECO:0000256" key="1">
    <source>
        <dbReference type="SAM" id="MobiDB-lite"/>
    </source>
</evidence>
<keyword evidence="2" id="KW-0812">Transmembrane</keyword>
<keyword evidence="6" id="KW-0378">Hydrolase</keyword>
<evidence type="ECO:0000313" key="6">
    <source>
        <dbReference type="EMBL" id="KAK8036686.1"/>
    </source>
</evidence>
<evidence type="ECO:0000313" key="7">
    <source>
        <dbReference type="Proteomes" id="UP001444661"/>
    </source>
</evidence>
<sequence length="1284" mass="140821">MLMRLHFLVVWTLFNTWISCHPASADDEPSWHKYVRAPPSGLITPRAVLANYTLGNVTNVEGLITGKSVVHLTRARNATSDNDVPTLVLDFGQNVVGLLKIDFAGSESFARGYPGLRLIFSETKEFLTSRSDFTRSDNAQGELKIVPSGSDQIAVRTKPYEWTNQWGCEHDKQVCSDGLHGFRYVKILMDALPGDAPHTTSFGHVAISSVSLEWSGYLGTPDTFTGWFECSDANLTQWWYDAAYTTEMNIDVFRDNDTEPRNAASESLIGKTVIHDGPKRDRDPYMGDLAVSALTTYLTHDIQEAARNVMEDLAQHQRDDGWIPPASINNYNLGLFDYPLWWVSCSWDYVFYTGNVSYIQSYYPTLLKVLDTYYPAHTDNSTSLLLRPDGYGDYAFIERPGSAAYYSALYVLALERAAELASILNKPDDASRWRNRSAIVSKAFIDVLWDPSVKAFFDRNCTGSGCKAHAQDGNSLAILAGIVPLPSNTSSAASDILDFLDKALHQRYGNSFYDQGGDGIKSGYSKLVYPFISYFEIAARFRAGKTDSALNQMRRMYGWMASQDPGITFWEGIGPGGQLYEGAFTSMAHGWSTGIVPLCMNYVLGVTPATPGFLTWDVKPVVGDLTWAKGQVLTPRGPMQVSWSYDVEEDSVHVDVDAPAGTTGTVSVPSAGGKDGGGGRQTEVVLDGRVVYGGTDEATANGVAMRRDQDRLISVQVQGGTRHVLEFRKVLLVAARPMPVNFPRDRPRKGGSFFSVGLAGDVSVFRNATQLAATFVAANCIALALLTIHYLVAYKPKENAVDSVVLRWPRRFCSKFTASIRGPPAGMKSSELGIAPSLEGWLRMCLVNIADVQTILGFKLLHELYEAVDAEISAAQWQFVMHLAWFPAIACMCSISVLSPSSPARSSSTTKSAHEWPRLGRAVALAALLGSMLVGIAPTLFFNWEYGRQEASAAAPGTDARRFLFDFVAELGRFRGGEGTAAGLSGTHGCQMAVFSVVALMSVAILVLEKVIASPGKEEKQCPSPQNKSSGASISRWLGFQKRGIHLEDLEDIESSSSLLDARPNPRSLGGILSDAADFFVEFNLDLLTSRFAEIFFLLVLHVWAMVRIYGSIPKSEGQIPNGQALWSFSQQLPMVLWVVPFVVATNSYLLRENASPSSSRYQYIGQNADEKKAASQPLLSSSYGQQDGDDESVTAVDSNTPSYPTPVVGRVTGLWERPHPSRDFRLLRGHLQHDDGVRAAVPGLRGPLHTDRRLLGLLPRLPPCLLRDRARSLHHGALLDPKA</sequence>